<evidence type="ECO:0000313" key="6">
    <source>
        <dbReference type="Proteomes" id="UP000682005"/>
    </source>
</evidence>
<evidence type="ECO:0000256" key="2">
    <source>
        <dbReference type="SAM" id="SignalP"/>
    </source>
</evidence>
<evidence type="ECO:0000256" key="1">
    <source>
        <dbReference type="SAM" id="MobiDB-lite"/>
    </source>
</evidence>
<feature type="region of interest" description="Disordered" evidence="1">
    <location>
        <begin position="191"/>
        <end position="294"/>
    </location>
</feature>
<organism evidence="3 5">
    <name type="scientific">Prevotella fusca JCM 17724</name>
    <dbReference type="NCBI Taxonomy" id="1236517"/>
    <lineage>
        <taxon>Bacteria</taxon>
        <taxon>Pseudomonadati</taxon>
        <taxon>Bacteroidota</taxon>
        <taxon>Bacteroidia</taxon>
        <taxon>Bacteroidales</taxon>
        <taxon>Prevotellaceae</taxon>
        <taxon>Prevotella</taxon>
    </lineage>
</organism>
<feature type="compositionally biased region" description="Polar residues" evidence="1">
    <location>
        <begin position="221"/>
        <end position="247"/>
    </location>
</feature>
<dbReference type="AlphaFoldDB" id="A0A0K1NM89"/>
<reference evidence="3 5" key="1">
    <citation type="submission" date="2015-07" db="EMBL/GenBank/DDBJ databases">
        <authorList>
            <person name="Noorani M."/>
        </authorList>
    </citation>
    <scope>NUCLEOTIDE SEQUENCE [LARGE SCALE GENOMIC DNA]</scope>
    <source>
        <strain evidence="3 5">W1435</strain>
    </source>
</reference>
<dbReference type="Proteomes" id="UP000682005">
    <property type="component" value="Chromosome 2"/>
</dbReference>
<keyword evidence="2" id="KW-0732">Signal</keyword>
<feature type="signal peptide" evidence="2">
    <location>
        <begin position="1"/>
        <end position="22"/>
    </location>
</feature>
<name>A0A0K1NM89_9BACT</name>
<dbReference type="eggNOG" id="ENOG50347K1">
    <property type="taxonomic scope" value="Bacteria"/>
</dbReference>
<evidence type="ECO:0000313" key="5">
    <source>
        <dbReference type="Proteomes" id="UP000060345"/>
    </source>
</evidence>
<dbReference type="RefSeq" id="WP_025078143.1">
    <property type="nucleotide sequence ID" value="NZ_BAKO01000009.1"/>
</dbReference>
<dbReference type="KEGG" id="pfus:ADJ77_10380"/>
<feature type="compositionally biased region" description="Polar residues" evidence="1">
    <location>
        <begin position="191"/>
        <end position="213"/>
    </location>
</feature>
<dbReference type="EMBL" id="CP012075">
    <property type="protein sequence ID" value="AKU70199.1"/>
    <property type="molecule type" value="Genomic_DNA"/>
</dbReference>
<keyword evidence="6" id="KW-1185">Reference proteome</keyword>
<feature type="compositionally biased region" description="Gly residues" evidence="1">
    <location>
        <begin position="267"/>
        <end position="283"/>
    </location>
</feature>
<reference evidence="4 6" key="2">
    <citation type="submission" date="2021-03" db="EMBL/GenBank/DDBJ databases">
        <title>Human Oral Microbial Genomes.</title>
        <authorList>
            <person name="Johnston C.D."/>
            <person name="Chen T."/>
            <person name="Dewhirst F.E."/>
        </authorList>
    </citation>
    <scope>NUCLEOTIDE SEQUENCE [LARGE SCALE GENOMIC DNA]</scope>
    <source>
        <strain evidence="4 6">W1435</strain>
    </source>
</reference>
<evidence type="ECO:0008006" key="7">
    <source>
        <dbReference type="Google" id="ProtNLM"/>
    </source>
</evidence>
<protein>
    <recommendedName>
        <fullName evidence="7">DUF3300 domain-containing protein</fullName>
    </recommendedName>
</protein>
<sequence length="294" mass="34032">MRKIVLTLIASLILSASTSAMSYEQARAQALFLTDKMAYELNLTEEQYEAAYEINLDYLMSVNTVDDLYGTYWSHRNLDLSYILFDWQYRAYVEAAYFYRPLRWDAGYWRFGIYARYPRRDYYYFGRPGFYSVYNGAHSWRRNGGRSWYNGRDIFYGRTDRHRYGMRDGYLRGDFNRGGYNYYRHGNSYQNDYSRSFGNQQRGNFDGPRSNQYYAPRKSSTRTTVTRPNYDSNFGGSRNFGNATRSYEPSSSFGEPSRSFSAPNQSFGGGSTFGGSRSGGGNVSNGNSSFGGHR</sequence>
<dbReference type="OrthoDB" id="1068046at2"/>
<dbReference type="EMBL" id="CP072369">
    <property type="protein sequence ID" value="QUB85818.1"/>
    <property type="molecule type" value="Genomic_DNA"/>
</dbReference>
<dbReference type="Proteomes" id="UP000060345">
    <property type="component" value="Chromosome 2"/>
</dbReference>
<accession>A0A0K1NM89</accession>
<gene>
    <name evidence="3" type="ORF">ADJ77_10380</name>
    <name evidence="4" type="ORF">J5A51_00610</name>
</gene>
<evidence type="ECO:0000313" key="3">
    <source>
        <dbReference type="EMBL" id="AKU70199.1"/>
    </source>
</evidence>
<proteinExistence type="predicted"/>
<feature type="compositionally biased region" description="Low complexity" evidence="1">
    <location>
        <begin position="248"/>
        <end position="261"/>
    </location>
</feature>
<feature type="chain" id="PRO_5043478407" description="DUF3300 domain-containing protein" evidence="2">
    <location>
        <begin position="23"/>
        <end position="294"/>
    </location>
</feature>
<evidence type="ECO:0000313" key="4">
    <source>
        <dbReference type="EMBL" id="QUB85818.1"/>
    </source>
</evidence>
<feature type="compositionally biased region" description="Low complexity" evidence="1">
    <location>
        <begin position="284"/>
        <end position="294"/>
    </location>
</feature>